<proteinExistence type="predicted"/>
<reference evidence="1" key="1">
    <citation type="journal article" date="2017" name="Parasit. Vectors">
        <title>Sialotranscriptomics of Rhipicephalus zambeziensis reveals intricate expression profiles of secretory proteins and suggests tight temporal transcriptional regulation during blood-feeding.</title>
        <authorList>
            <person name="de Castro M.H."/>
            <person name="de Klerk D."/>
            <person name="Pienaar R."/>
            <person name="Rees D.J.G."/>
            <person name="Mans B.J."/>
        </authorList>
    </citation>
    <scope>NUCLEOTIDE SEQUENCE</scope>
    <source>
        <tissue evidence="1">Salivary glands</tissue>
    </source>
</reference>
<dbReference type="AlphaFoldDB" id="A0A224Y9A7"/>
<organism evidence="1">
    <name type="scientific">Rhipicephalus zambeziensis</name>
    <dbReference type="NCBI Taxonomy" id="60191"/>
    <lineage>
        <taxon>Eukaryota</taxon>
        <taxon>Metazoa</taxon>
        <taxon>Ecdysozoa</taxon>
        <taxon>Arthropoda</taxon>
        <taxon>Chelicerata</taxon>
        <taxon>Arachnida</taxon>
        <taxon>Acari</taxon>
        <taxon>Parasitiformes</taxon>
        <taxon>Ixodida</taxon>
        <taxon>Ixodoidea</taxon>
        <taxon>Ixodidae</taxon>
        <taxon>Rhipicephalinae</taxon>
        <taxon>Rhipicephalus</taxon>
        <taxon>Rhipicephalus</taxon>
    </lineage>
</organism>
<protein>
    <submittedName>
        <fullName evidence="1">Uncharacterized protein</fullName>
    </submittedName>
</protein>
<sequence length="87" mass="10050">MTTLAFEWSPRLKCALFNLRYVRTKLLLAGALASSLPAHLWRFFVTFPHHLSRGTSNSSSAAFRHLITKRGDLFIYHRQKHHQCARG</sequence>
<dbReference type="EMBL" id="GFPF01002259">
    <property type="protein sequence ID" value="MAA13405.1"/>
    <property type="molecule type" value="Transcribed_RNA"/>
</dbReference>
<name>A0A224Y9A7_9ACAR</name>
<evidence type="ECO:0000313" key="1">
    <source>
        <dbReference type="EMBL" id="MAA13405.1"/>
    </source>
</evidence>
<accession>A0A224Y9A7</accession>